<name>A0A813LL83_POLGL</name>
<accession>A0A813LL83</accession>
<dbReference type="EMBL" id="CAJNNW010036128">
    <property type="protein sequence ID" value="CAE8732259.1"/>
    <property type="molecule type" value="Genomic_DNA"/>
</dbReference>
<feature type="non-terminal residue" evidence="1">
    <location>
        <position position="175"/>
    </location>
</feature>
<proteinExistence type="predicted"/>
<dbReference type="Gene3D" id="1.25.40.10">
    <property type="entry name" value="Tetratricopeptide repeat domain"/>
    <property type="match status" value="1"/>
</dbReference>
<protein>
    <recommendedName>
        <fullName evidence="3">Pentatricopeptide repeat-containing protein, chloroplastic</fullName>
    </recommendedName>
</protein>
<dbReference type="InterPro" id="IPR011990">
    <property type="entry name" value="TPR-like_helical_dom_sf"/>
</dbReference>
<sequence length="175" mass="18079">WASAAATCERGGLWRLASSLLLSQKGAASSDARARSGSGEGGAGSCLVARSSAARACLGSGRWELALSVLAEPESAGRLDLVASNIALAACEMGGRWSLGICILQDLAACGLRPDATSLSASIGACGRARRWPQALLQLSRFPLGAMDEVLATVSMAAFVRASQWGRALDIFRLR</sequence>
<feature type="non-terminal residue" evidence="1">
    <location>
        <position position="1"/>
    </location>
</feature>
<reference evidence="1" key="1">
    <citation type="submission" date="2021-02" db="EMBL/GenBank/DDBJ databases">
        <authorList>
            <person name="Dougan E. K."/>
            <person name="Rhodes N."/>
            <person name="Thang M."/>
            <person name="Chan C."/>
        </authorList>
    </citation>
    <scope>NUCLEOTIDE SEQUENCE</scope>
</reference>
<evidence type="ECO:0008006" key="3">
    <source>
        <dbReference type="Google" id="ProtNLM"/>
    </source>
</evidence>
<gene>
    <name evidence="1" type="ORF">PGLA2088_LOCUS46324</name>
</gene>
<dbReference type="Proteomes" id="UP000626109">
    <property type="component" value="Unassembled WGS sequence"/>
</dbReference>
<evidence type="ECO:0000313" key="1">
    <source>
        <dbReference type="EMBL" id="CAE8732259.1"/>
    </source>
</evidence>
<evidence type="ECO:0000313" key="2">
    <source>
        <dbReference type="Proteomes" id="UP000626109"/>
    </source>
</evidence>
<comment type="caution">
    <text evidence="1">The sequence shown here is derived from an EMBL/GenBank/DDBJ whole genome shotgun (WGS) entry which is preliminary data.</text>
</comment>
<organism evidence="1 2">
    <name type="scientific">Polarella glacialis</name>
    <name type="common">Dinoflagellate</name>
    <dbReference type="NCBI Taxonomy" id="89957"/>
    <lineage>
        <taxon>Eukaryota</taxon>
        <taxon>Sar</taxon>
        <taxon>Alveolata</taxon>
        <taxon>Dinophyceae</taxon>
        <taxon>Suessiales</taxon>
        <taxon>Suessiaceae</taxon>
        <taxon>Polarella</taxon>
    </lineage>
</organism>
<dbReference type="AlphaFoldDB" id="A0A813LL83"/>